<name>A0A1Y4P8A6_LIMRT</name>
<gene>
    <name evidence="1" type="ORF">B5G22_03570</name>
</gene>
<dbReference type="AlphaFoldDB" id="A0A1Y4P8A6"/>
<organism evidence="1 2">
    <name type="scientific">Limosilactobacillus reuteri</name>
    <name type="common">Lactobacillus reuteri</name>
    <dbReference type="NCBI Taxonomy" id="1598"/>
    <lineage>
        <taxon>Bacteria</taxon>
        <taxon>Bacillati</taxon>
        <taxon>Bacillota</taxon>
        <taxon>Bacilli</taxon>
        <taxon>Lactobacillales</taxon>
        <taxon>Lactobacillaceae</taxon>
        <taxon>Limosilactobacillus</taxon>
    </lineage>
</organism>
<accession>A0A1Y4P8A6</accession>
<reference evidence="2" key="1">
    <citation type="submission" date="2017-04" db="EMBL/GenBank/DDBJ databases">
        <title>Function of individual gut microbiota members based on whole genome sequencing of pure cultures obtained from chicken caecum.</title>
        <authorList>
            <person name="Medvecky M."/>
            <person name="Cejkova D."/>
            <person name="Polansky O."/>
            <person name="Karasova D."/>
            <person name="Kubasova T."/>
            <person name="Cizek A."/>
            <person name="Rychlik I."/>
        </authorList>
    </citation>
    <scope>NUCLEOTIDE SEQUENCE [LARGE SCALE GENOMIC DNA]</scope>
    <source>
        <strain evidence="2">An71</strain>
    </source>
</reference>
<proteinExistence type="predicted"/>
<comment type="caution">
    <text evidence="1">The sequence shown here is derived from an EMBL/GenBank/DDBJ whole genome shotgun (WGS) entry which is preliminary data.</text>
</comment>
<dbReference type="EMBL" id="NFHN01000009">
    <property type="protein sequence ID" value="OUN49227.1"/>
    <property type="molecule type" value="Genomic_DNA"/>
</dbReference>
<sequence>MTKKNRKKHRGQAIEKMTEKNIEPWHEYWPDVQQATPIIQQSYSFLVSNWEQKKKVDLSPIDSKLSYIFAYFYDLNTQFIANPTKEKYIEISEKYETVLDFYKDKNKKFVVLACVWLGQMANVAKLPKMQAYWLDYLLENGRQATWSFDDLCTIIYQPPHKRINSKLFSKCFGIYSKLTPFAQNFYESLLPLIRKEIAAEYSANKENFIFLYTKPGKGNPSIYTNHVDMDYNRWKKLTTPVPHTFVIDGKKRDSLVRRVENKWRTANGLPQIGAGWVNEQLLFLTIQKTFSNYKVLQHARPSFLGRQHYDIYLPDFKIALEYQGEQHFRAVSIFGGEEKLRDTQQRDIKKKRISEINDVHLIYVLPNYDIDEVVSGIAQKAGVAIPKIVKVSSSDLKSIREMRKFVDNKQ</sequence>
<dbReference type="RefSeq" id="WP_087214733.1">
    <property type="nucleotide sequence ID" value="NZ_NFHN01000009.1"/>
</dbReference>
<dbReference type="Proteomes" id="UP000195868">
    <property type="component" value="Unassembled WGS sequence"/>
</dbReference>
<evidence type="ECO:0000313" key="2">
    <source>
        <dbReference type="Proteomes" id="UP000195868"/>
    </source>
</evidence>
<protein>
    <submittedName>
        <fullName evidence="1">Uncharacterized protein</fullName>
    </submittedName>
</protein>
<evidence type="ECO:0000313" key="1">
    <source>
        <dbReference type="EMBL" id="OUN49227.1"/>
    </source>
</evidence>